<dbReference type="EMBL" id="QKWP01000137">
    <property type="protein sequence ID" value="RIB26400.1"/>
    <property type="molecule type" value="Genomic_DNA"/>
</dbReference>
<reference evidence="4 5" key="1">
    <citation type="submission" date="2018-06" db="EMBL/GenBank/DDBJ databases">
        <title>Comparative genomics reveals the genomic features of Rhizophagus irregularis, R. cerebriforme, R. diaphanum and Gigaspora rosea, and their symbiotic lifestyle signature.</title>
        <authorList>
            <person name="Morin E."/>
            <person name="San Clemente H."/>
            <person name="Chen E.C.H."/>
            <person name="De La Providencia I."/>
            <person name="Hainaut M."/>
            <person name="Kuo A."/>
            <person name="Kohler A."/>
            <person name="Murat C."/>
            <person name="Tang N."/>
            <person name="Roy S."/>
            <person name="Loubradou J."/>
            <person name="Henrissat B."/>
            <person name="Grigoriev I.V."/>
            <person name="Corradi N."/>
            <person name="Roux C."/>
            <person name="Martin F.M."/>
        </authorList>
    </citation>
    <scope>NUCLEOTIDE SEQUENCE [LARGE SCALE GENOMIC DNA]</scope>
    <source>
        <strain evidence="4 5">DAOM 194757</strain>
    </source>
</reference>
<keyword evidence="1" id="KW-0880">Kelch repeat</keyword>
<proteinExistence type="predicted"/>
<dbReference type="Gene3D" id="2.120.10.80">
    <property type="entry name" value="Kelch-type beta propeller"/>
    <property type="match status" value="1"/>
</dbReference>
<dbReference type="OrthoDB" id="432528at2759"/>
<evidence type="ECO:0000256" key="1">
    <source>
        <dbReference type="ARBA" id="ARBA00022441"/>
    </source>
</evidence>
<gene>
    <name evidence="4" type="ORF">C2G38_2163472</name>
</gene>
<dbReference type="Proteomes" id="UP000266673">
    <property type="component" value="Unassembled WGS sequence"/>
</dbReference>
<dbReference type="Pfam" id="PF24681">
    <property type="entry name" value="Kelch_KLHDC2_KLHL20_DRC7"/>
    <property type="match status" value="1"/>
</dbReference>
<evidence type="ECO:0008006" key="6">
    <source>
        <dbReference type="Google" id="ProtNLM"/>
    </source>
</evidence>
<dbReference type="PANTHER" id="PTHR46093">
    <property type="entry name" value="ACYL-COA-BINDING DOMAIN-CONTAINING PROTEIN 5"/>
    <property type="match status" value="1"/>
</dbReference>
<keyword evidence="2" id="KW-0677">Repeat</keyword>
<evidence type="ECO:0000256" key="3">
    <source>
        <dbReference type="SAM" id="SignalP"/>
    </source>
</evidence>
<evidence type="ECO:0000313" key="5">
    <source>
        <dbReference type="Proteomes" id="UP000266673"/>
    </source>
</evidence>
<name>A0A397VUZ6_9GLOM</name>
<protein>
    <recommendedName>
        <fullName evidence="6">Galactose oxidase</fullName>
    </recommendedName>
</protein>
<sequence length="292" mass="32282">MKIFLISFILLSVIFKTYCFHDGRPEGRGGEESVQVNDKIYFMGGTRLIRSLKEYNLSDEVFYLDLSSPFNIKDPPFVDLTNGTSRMLYGNEKGVKGIQPSRHRSTSTVIKPNGTIYIFGGRVELDMGSPTLQLYNDLYEFDTILLSWNQITAPNAPSPRSHSTATLLPNGKIIYIGGVSQDAAGSQTNLINVIGIQMFDTISLSWSTHIASSSFLIQPRVGHTAALTSDNSSIIIMGGTSSYQLSQTTVYPNLIKLDVSSEPYQYSELIPSGINPPPPLSYHSAHIYIRII</sequence>
<keyword evidence="3" id="KW-0732">Signal</keyword>
<evidence type="ECO:0000313" key="4">
    <source>
        <dbReference type="EMBL" id="RIB26400.1"/>
    </source>
</evidence>
<dbReference type="InterPro" id="IPR011043">
    <property type="entry name" value="Gal_Oxase/kelch_b-propeller"/>
</dbReference>
<organism evidence="4 5">
    <name type="scientific">Gigaspora rosea</name>
    <dbReference type="NCBI Taxonomy" id="44941"/>
    <lineage>
        <taxon>Eukaryota</taxon>
        <taxon>Fungi</taxon>
        <taxon>Fungi incertae sedis</taxon>
        <taxon>Mucoromycota</taxon>
        <taxon>Glomeromycotina</taxon>
        <taxon>Glomeromycetes</taxon>
        <taxon>Diversisporales</taxon>
        <taxon>Gigasporaceae</taxon>
        <taxon>Gigaspora</taxon>
    </lineage>
</organism>
<accession>A0A397VUZ6</accession>
<dbReference type="SUPFAM" id="SSF50965">
    <property type="entry name" value="Galactose oxidase, central domain"/>
    <property type="match status" value="1"/>
</dbReference>
<comment type="caution">
    <text evidence="4">The sequence shown here is derived from an EMBL/GenBank/DDBJ whole genome shotgun (WGS) entry which is preliminary data.</text>
</comment>
<evidence type="ECO:0000256" key="2">
    <source>
        <dbReference type="ARBA" id="ARBA00022737"/>
    </source>
</evidence>
<feature type="chain" id="PRO_5017241197" description="Galactose oxidase" evidence="3">
    <location>
        <begin position="20"/>
        <end position="292"/>
    </location>
</feature>
<keyword evidence="5" id="KW-1185">Reference proteome</keyword>
<dbReference type="PANTHER" id="PTHR46093:SF18">
    <property type="entry name" value="FIBRONECTIN TYPE-III DOMAIN-CONTAINING PROTEIN"/>
    <property type="match status" value="1"/>
</dbReference>
<feature type="signal peptide" evidence="3">
    <location>
        <begin position="1"/>
        <end position="19"/>
    </location>
</feature>
<dbReference type="InterPro" id="IPR015915">
    <property type="entry name" value="Kelch-typ_b-propeller"/>
</dbReference>
<dbReference type="AlphaFoldDB" id="A0A397VUZ6"/>